<feature type="transmembrane region" description="Helical" evidence="1">
    <location>
        <begin position="386"/>
        <end position="409"/>
    </location>
</feature>
<keyword evidence="3" id="KW-1185">Reference proteome</keyword>
<dbReference type="Gene3D" id="3.30.2090.10">
    <property type="entry name" value="Multidrug efflux transporter AcrB TolC docking domain, DN and DC subdomains"/>
    <property type="match status" value="2"/>
</dbReference>
<name>A0AAF0BII0_9PROT</name>
<dbReference type="SUPFAM" id="SSF82714">
    <property type="entry name" value="Multidrug efflux transporter AcrB TolC docking domain, DN and DC subdomains"/>
    <property type="match status" value="2"/>
</dbReference>
<dbReference type="SUPFAM" id="SSF82693">
    <property type="entry name" value="Multidrug efflux transporter AcrB pore domain, PN1, PN2, PC1 and PC2 subdomains"/>
    <property type="match status" value="3"/>
</dbReference>
<dbReference type="InterPro" id="IPR001036">
    <property type="entry name" value="Acrflvin-R"/>
</dbReference>
<dbReference type="GO" id="GO:0042910">
    <property type="term" value="F:xenobiotic transmembrane transporter activity"/>
    <property type="evidence" value="ECO:0007669"/>
    <property type="project" value="TreeGrafter"/>
</dbReference>
<evidence type="ECO:0000256" key="1">
    <source>
        <dbReference type="SAM" id="Phobius"/>
    </source>
</evidence>
<dbReference type="Gene3D" id="3.30.70.1430">
    <property type="entry name" value="Multidrug efflux transporter AcrB pore domain"/>
    <property type="match status" value="2"/>
</dbReference>
<sequence length="1057" mass="114671">MRGSLYNHPRLVWLILLVIVIAGFNAYTHMPRLEDPHMQSRVVQVTTFYPGADTERVEAEVTEKLERKIFEIPEVKEVKSVTRAGISFISIELEDRVEDAKPITQRLKDKVAEVTDLPAGVTAPDFSDTRIYAHSAILALTWHSDTPVNYAILGRHAREIERKLRNLEGTDFVDVLGLPNEEIRVSFDPKALAAHGLTVAQVAARVAGSDAKGAAGIVSSDTNRMVVQVSGAIDNIARLARVSLGQDEKGAAVRLGDIARIERTFENPASTVAINEGSYGVVVAARMFEDSRIDRWSDAVGRMMAESEETLPASIKLERIFDQRLYADDRLNGLMANLAEGAFVVLAVLLVSLGWRASLVSASILPLTLLAALAIVNIMGLRIEQVLVTGMIVALGIMVDNAIVITDEIQHLRLMGVRRSTAVGITVRKLWLPLAGSTATTIIAFMPLILMPGNAGDFLVGIPAAVIASLIASYVIGFTIISAVAGRVVEGRDPNADMSAKPERVWWRDGVEGRWLSSRFEKSLRWSVKRPILSASLAMLIPMLGFVAATQVESQFFPISDRNQFRLQLQMPGQVSIEETEAAARKLDAFVRQYEGVESLHWYIGVRPGKFYYSVIASNDGVVSIAEAMVTLDDYDRLAEIMPRLQREAPALLPEAVVQVRELETGPPIQAPIEVRVIGPDLAVLQEYGDKVREIVSRLPKVTHTSATLKGSLPLVEIDAREDDVLVAGLTLSDVESQMAALTGGVIATHIIEETQQVPVRLIVDRGARTDINSVADMGLIGTMPQNTADGFREDLPVSAVANVRLNSKVGVIAHHDGERINEIQGFLEFNTIPDIAFNALKEELTAHPLQMPPGYRLEFGGESEERGEALGQLFATVGLLVILMVLTIVLTFNSFRLALVTFLAAVQAAGLGFFSLWFFGYPLTFVVIIGLMGLVGLAINAAIVILSELRNMPAARDGDGEAVVHGVMKTGRHIISTTLTTVGGFMPLILDGGAFWPPFAVAIVGGTFLSMIVSFYFAPAAFLVLARMRPYAAISIGNDGSGHTPVPEGAEAEAKS</sequence>
<organism evidence="2 3">
    <name type="scientific">Gimibacter soli</name>
    <dbReference type="NCBI Taxonomy" id="3024400"/>
    <lineage>
        <taxon>Bacteria</taxon>
        <taxon>Pseudomonadati</taxon>
        <taxon>Pseudomonadota</taxon>
        <taxon>Alphaproteobacteria</taxon>
        <taxon>Kordiimonadales</taxon>
        <taxon>Temperatibacteraceae</taxon>
        <taxon>Gimibacter</taxon>
    </lineage>
</organism>
<keyword evidence="1" id="KW-0472">Membrane</keyword>
<dbReference type="EMBL" id="CP116805">
    <property type="protein sequence ID" value="WCL55438.1"/>
    <property type="molecule type" value="Genomic_DNA"/>
</dbReference>
<dbReference type="PANTHER" id="PTHR32063">
    <property type="match status" value="1"/>
</dbReference>
<evidence type="ECO:0000313" key="2">
    <source>
        <dbReference type="EMBL" id="WCL55438.1"/>
    </source>
</evidence>
<feature type="transmembrane region" description="Helical" evidence="1">
    <location>
        <begin position="362"/>
        <end position="380"/>
    </location>
</feature>
<reference evidence="2" key="1">
    <citation type="submission" date="2023-01" db="EMBL/GenBank/DDBJ databases">
        <title>The genome sequence of Kordiimonadaceae bacterium 6D33.</title>
        <authorList>
            <person name="Liu Y."/>
        </authorList>
    </citation>
    <scope>NUCLEOTIDE SEQUENCE</scope>
    <source>
        <strain evidence="2">6D33</strain>
    </source>
</reference>
<feature type="transmembrane region" description="Helical" evidence="1">
    <location>
        <begin position="898"/>
        <end position="920"/>
    </location>
</feature>
<feature type="transmembrane region" description="Helical" evidence="1">
    <location>
        <begin position="870"/>
        <end position="891"/>
    </location>
</feature>
<dbReference type="Gene3D" id="1.20.1640.10">
    <property type="entry name" value="Multidrug efflux transporter AcrB transmembrane domain"/>
    <property type="match status" value="2"/>
</dbReference>
<dbReference type="RefSeq" id="WP_289505249.1">
    <property type="nucleotide sequence ID" value="NZ_CP116805.1"/>
</dbReference>
<keyword evidence="1" id="KW-1133">Transmembrane helix</keyword>
<dbReference type="InterPro" id="IPR027463">
    <property type="entry name" value="AcrB_DN_DC_subdom"/>
</dbReference>
<dbReference type="AlphaFoldDB" id="A0AAF0BII0"/>
<feature type="transmembrane region" description="Helical" evidence="1">
    <location>
        <begin position="430"/>
        <end position="450"/>
    </location>
</feature>
<dbReference type="Pfam" id="PF00873">
    <property type="entry name" value="ACR_tran"/>
    <property type="match status" value="1"/>
</dbReference>
<dbReference type="SUPFAM" id="SSF82866">
    <property type="entry name" value="Multidrug efflux transporter AcrB transmembrane domain"/>
    <property type="match status" value="2"/>
</dbReference>
<proteinExistence type="predicted"/>
<dbReference type="PANTHER" id="PTHR32063:SF18">
    <property type="entry name" value="CATION EFFLUX SYSTEM PROTEIN"/>
    <property type="match status" value="1"/>
</dbReference>
<feature type="transmembrane region" description="Helical" evidence="1">
    <location>
        <begin position="926"/>
        <end position="947"/>
    </location>
</feature>
<dbReference type="KEGG" id="gso:PH603_06655"/>
<accession>A0AAF0BII0</accession>
<feature type="transmembrane region" description="Helical" evidence="1">
    <location>
        <begin position="334"/>
        <end position="355"/>
    </location>
</feature>
<dbReference type="PRINTS" id="PR00702">
    <property type="entry name" value="ACRIFLAVINRP"/>
</dbReference>
<keyword evidence="1" id="KW-0812">Transmembrane</keyword>
<dbReference type="Gene3D" id="3.30.70.1440">
    <property type="entry name" value="Multidrug efflux transporter AcrB pore domain"/>
    <property type="match status" value="1"/>
</dbReference>
<gene>
    <name evidence="2" type="ORF">PH603_06655</name>
</gene>
<evidence type="ECO:0000313" key="3">
    <source>
        <dbReference type="Proteomes" id="UP001217500"/>
    </source>
</evidence>
<feature type="transmembrane region" description="Helical" evidence="1">
    <location>
        <begin position="975"/>
        <end position="997"/>
    </location>
</feature>
<feature type="transmembrane region" description="Helical" evidence="1">
    <location>
        <begin position="532"/>
        <end position="552"/>
    </location>
</feature>
<feature type="transmembrane region" description="Helical" evidence="1">
    <location>
        <begin position="1003"/>
        <end position="1027"/>
    </location>
</feature>
<protein>
    <submittedName>
        <fullName evidence="2">Efflux RND transporter permease subunit</fullName>
    </submittedName>
</protein>
<dbReference type="Proteomes" id="UP001217500">
    <property type="component" value="Chromosome"/>
</dbReference>
<dbReference type="GO" id="GO:0005886">
    <property type="term" value="C:plasma membrane"/>
    <property type="evidence" value="ECO:0007669"/>
    <property type="project" value="TreeGrafter"/>
</dbReference>
<dbReference type="Gene3D" id="3.30.70.1320">
    <property type="entry name" value="Multidrug efflux transporter AcrB pore domain like"/>
    <property type="match status" value="1"/>
</dbReference>
<feature type="transmembrane region" description="Helical" evidence="1">
    <location>
        <begin position="462"/>
        <end position="485"/>
    </location>
</feature>